<feature type="transmembrane region" description="Helical" evidence="8">
    <location>
        <begin position="320"/>
        <end position="343"/>
    </location>
</feature>
<keyword evidence="2" id="KW-1003">Cell membrane</keyword>
<sequence>MKAVSALLILQLLNFTSTNKLTSTAENALVACVSSIVRRHFVPGQVIVLSTEEHSDHLDLLLKEVNEMSRWSLQVSRPGFKPATSHENRDKIGSYIIFIRGSDEVKGVADQQTGSTSWNNLASFLVVVTVREATPQRQALSVVREMWDELMALNVVVLVQLETAFHLYTWFPYRSHLHCENITEVILVTEWSFENDVMATDNETFFVNKIPKNFHGCPIRASVPNDYATERNYISSFLNQLNFTVVLQIKSKYDGPLYERVKSSVEDLFLGRSEVAFGGIPLLMEIASLANPSFPYYEITYAWYVPCARPLSRLEAIRKLFPVSVWVSLLTTILLVTVILWCLGSRPPDARAFGNIDIALYNVWAIAMGVSVTHMPLTSRLRVIIFSWICYCFAISTVFQTFFTSYLVDPGLDKQITTLNELLESKMDFGFRPEIDFYFSGSSNWIHKYLRSHKKNCSDSVECINRIIDTASFATITESWSVEKYVKSSAVCRMNDLDSFPIRIVFYCRKGSILMDEFNKIIVSMVESGQTIKAEREWRGPSAESQSHTGRAGSSNEYFVFTGAHLLGAFFILLIGHSLGFVMFLCEMLYHKPKTVGFRRILQAFNEKRASRAP</sequence>
<dbReference type="AlphaFoldDB" id="A0A2J7PWC2"/>
<dbReference type="STRING" id="105785.A0A2J7PWC2"/>
<proteinExistence type="predicted"/>
<dbReference type="PANTHER" id="PTHR42643">
    <property type="entry name" value="IONOTROPIC RECEPTOR 20A-RELATED"/>
    <property type="match status" value="1"/>
</dbReference>
<dbReference type="InterPro" id="IPR052192">
    <property type="entry name" value="Insect_Ionotropic_Sensory_Rcpt"/>
</dbReference>
<accession>A0A2J7PWC2</accession>
<evidence type="ECO:0000256" key="8">
    <source>
        <dbReference type="SAM" id="Phobius"/>
    </source>
</evidence>
<reference evidence="11 12" key="1">
    <citation type="submission" date="2017-12" db="EMBL/GenBank/DDBJ databases">
        <title>Hemimetabolous genomes reveal molecular basis of termite eusociality.</title>
        <authorList>
            <person name="Harrison M.C."/>
            <person name="Jongepier E."/>
            <person name="Robertson H.M."/>
            <person name="Arning N."/>
            <person name="Bitard-Feildel T."/>
            <person name="Chao H."/>
            <person name="Childers C.P."/>
            <person name="Dinh H."/>
            <person name="Doddapaneni H."/>
            <person name="Dugan S."/>
            <person name="Gowin J."/>
            <person name="Greiner C."/>
            <person name="Han Y."/>
            <person name="Hu H."/>
            <person name="Hughes D.S.T."/>
            <person name="Huylmans A.-K."/>
            <person name="Kemena C."/>
            <person name="Kremer L.P.M."/>
            <person name="Lee S.L."/>
            <person name="Lopez-Ezquerra A."/>
            <person name="Mallet L."/>
            <person name="Monroy-Kuhn J.M."/>
            <person name="Moser A."/>
            <person name="Murali S.C."/>
            <person name="Muzny D.M."/>
            <person name="Otani S."/>
            <person name="Piulachs M.-D."/>
            <person name="Poelchau M."/>
            <person name="Qu J."/>
            <person name="Schaub F."/>
            <person name="Wada-Katsumata A."/>
            <person name="Worley K.C."/>
            <person name="Xie Q."/>
            <person name="Ylla G."/>
            <person name="Poulsen M."/>
            <person name="Gibbs R.A."/>
            <person name="Schal C."/>
            <person name="Richards S."/>
            <person name="Belles X."/>
            <person name="Korb J."/>
            <person name="Bornberg-Bauer E."/>
        </authorList>
    </citation>
    <scope>NUCLEOTIDE SEQUENCE [LARGE SCALE GENOMIC DNA]</scope>
    <source>
        <tissue evidence="11">Whole body</tissue>
    </source>
</reference>
<name>A0A2J7PWC2_9NEOP</name>
<evidence type="ECO:0000256" key="5">
    <source>
        <dbReference type="ARBA" id="ARBA00023136"/>
    </source>
</evidence>
<evidence type="ECO:0000256" key="7">
    <source>
        <dbReference type="ARBA" id="ARBA00023180"/>
    </source>
</evidence>
<protein>
    <recommendedName>
        <fullName evidence="10">Putative ionotropic receptor ligand binding domain-containing protein</fullName>
    </recommendedName>
</protein>
<feature type="signal peptide" evidence="9">
    <location>
        <begin position="1"/>
        <end position="18"/>
    </location>
</feature>
<dbReference type="EMBL" id="NEVH01020936">
    <property type="protein sequence ID" value="PNF20632.1"/>
    <property type="molecule type" value="Genomic_DNA"/>
</dbReference>
<dbReference type="OrthoDB" id="6506757at2759"/>
<evidence type="ECO:0000256" key="3">
    <source>
        <dbReference type="ARBA" id="ARBA00022692"/>
    </source>
</evidence>
<keyword evidence="6" id="KW-0675">Receptor</keyword>
<evidence type="ECO:0000313" key="11">
    <source>
        <dbReference type="EMBL" id="PNF20632.1"/>
    </source>
</evidence>
<evidence type="ECO:0000256" key="1">
    <source>
        <dbReference type="ARBA" id="ARBA00004651"/>
    </source>
</evidence>
<keyword evidence="9" id="KW-0732">Signal</keyword>
<dbReference type="SUPFAM" id="SSF53850">
    <property type="entry name" value="Periplasmic binding protein-like II"/>
    <property type="match status" value="1"/>
</dbReference>
<keyword evidence="12" id="KW-1185">Reference proteome</keyword>
<dbReference type="Gene3D" id="1.10.287.70">
    <property type="match status" value="1"/>
</dbReference>
<dbReference type="GO" id="GO:0005886">
    <property type="term" value="C:plasma membrane"/>
    <property type="evidence" value="ECO:0007669"/>
    <property type="project" value="UniProtKB-SubCell"/>
</dbReference>
<evidence type="ECO:0000256" key="4">
    <source>
        <dbReference type="ARBA" id="ARBA00022989"/>
    </source>
</evidence>
<gene>
    <name evidence="11" type="ORF">B7P43_G04254</name>
</gene>
<feature type="transmembrane region" description="Helical" evidence="8">
    <location>
        <begin position="383"/>
        <end position="403"/>
    </location>
</feature>
<evidence type="ECO:0000256" key="2">
    <source>
        <dbReference type="ARBA" id="ARBA00022475"/>
    </source>
</evidence>
<keyword evidence="3 8" id="KW-0812">Transmembrane</keyword>
<feature type="domain" description="Putative ionotropic receptor ligand binding" evidence="10">
    <location>
        <begin position="50"/>
        <end position="209"/>
    </location>
</feature>
<dbReference type="Pfam" id="PF24061">
    <property type="entry name" value="LBD_receptor"/>
    <property type="match status" value="1"/>
</dbReference>
<dbReference type="PANTHER" id="PTHR42643:SF24">
    <property type="entry name" value="IONOTROPIC RECEPTOR 60A"/>
    <property type="match status" value="1"/>
</dbReference>
<dbReference type="FunCoup" id="A0A2J7PWC2">
    <property type="interactions" value="87"/>
</dbReference>
<dbReference type="InterPro" id="IPR056198">
    <property type="entry name" value="LBD_receptor"/>
</dbReference>
<keyword evidence="5 8" id="KW-0472">Membrane</keyword>
<dbReference type="InParanoid" id="A0A2J7PWC2"/>
<dbReference type="Proteomes" id="UP000235965">
    <property type="component" value="Unassembled WGS sequence"/>
</dbReference>
<keyword evidence="4 8" id="KW-1133">Transmembrane helix</keyword>
<comment type="caution">
    <text evidence="11">The sequence shown here is derived from an EMBL/GenBank/DDBJ whole genome shotgun (WGS) entry which is preliminary data.</text>
</comment>
<feature type="chain" id="PRO_5014463652" description="Putative ionotropic receptor ligand binding domain-containing protein" evidence="9">
    <location>
        <begin position="19"/>
        <end position="614"/>
    </location>
</feature>
<keyword evidence="7" id="KW-0325">Glycoprotein</keyword>
<evidence type="ECO:0000313" key="12">
    <source>
        <dbReference type="Proteomes" id="UP000235965"/>
    </source>
</evidence>
<feature type="transmembrane region" description="Helical" evidence="8">
    <location>
        <begin position="566"/>
        <end position="590"/>
    </location>
</feature>
<evidence type="ECO:0000259" key="10">
    <source>
        <dbReference type="Pfam" id="PF24061"/>
    </source>
</evidence>
<evidence type="ECO:0000256" key="9">
    <source>
        <dbReference type="SAM" id="SignalP"/>
    </source>
</evidence>
<evidence type="ECO:0000256" key="6">
    <source>
        <dbReference type="ARBA" id="ARBA00023170"/>
    </source>
</evidence>
<organism evidence="11 12">
    <name type="scientific">Cryptotermes secundus</name>
    <dbReference type="NCBI Taxonomy" id="105785"/>
    <lineage>
        <taxon>Eukaryota</taxon>
        <taxon>Metazoa</taxon>
        <taxon>Ecdysozoa</taxon>
        <taxon>Arthropoda</taxon>
        <taxon>Hexapoda</taxon>
        <taxon>Insecta</taxon>
        <taxon>Pterygota</taxon>
        <taxon>Neoptera</taxon>
        <taxon>Polyneoptera</taxon>
        <taxon>Dictyoptera</taxon>
        <taxon>Blattodea</taxon>
        <taxon>Blattoidea</taxon>
        <taxon>Termitoidae</taxon>
        <taxon>Kalotermitidae</taxon>
        <taxon>Cryptotermitinae</taxon>
        <taxon>Cryptotermes</taxon>
    </lineage>
</organism>
<comment type="subcellular location">
    <subcellularLocation>
        <location evidence="1">Cell membrane</location>
        <topology evidence="1">Multi-pass membrane protein</topology>
    </subcellularLocation>
</comment>